<evidence type="ECO:0000313" key="3">
    <source>
        <dbReference type="Proteomes" id="UP000075081"/>
    </source>
</evidence>
<dbReference type="Gene3D" id="3.40.50.300">
    <property type="entry name" value="P-loop containing nucleotide triphosphate hydrolases"/>
    <property type="match status" value="1"/>
</dbReference>
<dbReference type="SUPFAM" id="SSF52540">
    <property type="entry name" value="P-loop containing nucleoside triphosphate hydrolases"/>
    <property type="match status" value="1"/>
</dbReference>
<reference evidence="2 3" key="1">
    <citation type="submission" date="2016-02" db="EMBL/GenBank/DDBJ databases">
        <authorList>
            <consortium name="Pathogen Informatics"/>
        </authorList>
    </citation>
    <scope>NUCLEOTIDE SEQUENCE [LARGE SCALE GENOMIC DNA]</scope>
    <source>
        <strain evidence="2 3">FX230</strain>
    </source>
</reference>
<sequence>MNPFKNFQTRQVLDETCEVHGCQLWLTKVPIKGQLEELKQCPECTKAAIQTFESKLNSQSKVNNKLADTYAVFERDSLVSDKLKSKSLDNYEIKADIDQKAINFAKRIEQFYRHEGFGNAIVTGPSGVGKSHLTYGLAKYMNEQFKAYGHPRSVLFVSLVTLFTKIKESFHTDNGYSQAEMIELLSKVDFLFLDDLGKESRKADTRNNEWTHQILYEILDKRSNTVINTNLTSKEIKTLYADDYGNGALSSRILEGVVGNSFAYPKDMDDRRY</sequence>
<feature type="domain" description="IstB-like ATP-binding" evidence="1">
    <location>
        <begin position="85"/>
        <end position="254"/>
    </location>
</feature>
<dbReference type="CDD" id="cd00009">
    <property type="entry name" value="AAA"/>
    <property type="match status" value="1"/>
</dbReference>
<dbReference type="AlphaFoldDB" id="A0A822VZD1"/>
<dbReference type="InterPro" id="IPR027417">
    <property type="entry name" value="P-loop_NTPase"/>
</dbReference>
<dbReference type="GO" id="GO:0005524">
    <property type="term" value="F:ATP binding"/>
    <property type="evidence" value="ECO:0007669"/>
    <property type="project" value="InterPro"/>
</dbReference>
<dbReference type="InterPro" id="IPR002611">
    <property type="entry name" value="IstB_ATP-bd"/>
</dbReference>
<name>A0A822VZD1_STRSU</name>
<dbReference type="EMBL" id="FISW01000001">
    <property type="protein sequence ID" value="CZA71056.1"/>
    <property type="molecule type" value="Genomic_DNA"/>
</dbReference>
<gene>
    <name evidence="2" type="ORF">ERS156295_00104</name>
</gene>
<comment type="caution">
    <text evidence="2">The sequence shown here is derived from an EMBL/GenBank/DDBJ whole genome shotgun (WGS) entry which is preliminary data.</text>
</comment>
<evidence type="ECO:0000313" key="2">
    <source>
        <dbReference type="EMBL" id="CZA71056.1"/>
    </source>
</evidence>
<organism evidence="2 3">
    <name type="scientific">Streptococcus suis</name>
    <dbReference type="NCBI Taxonomy" id="1307"/>
    <lineage>
        <taxon>Bacteria</taxon>
        <taxon>Bacillati</taxon>
        <taxon>Bacillota</taxon>
        <taxon>Bacilli</taxon>
        <taxon>Lactobacillales</taxon>
        <taxon>Streptococcaceae</taxon>
        <taxon>Streptococcus</taxon>
    </lineage>
</organism>
<dbReference type="Pfam" id="PF01695">
    <property type="entry name" value="IstB_IS21"/>
    <property type="match status" value="1"/>
</dbReference>
<dbReference type="PANTHER" id="PTHR30050">
    <property type="entry name" value="CHROMOSOMAL REPLICATION INITIATOR PROTEIN DNAA"/>
    <property type="match status" value="1"/>
</dbReference>
<protein>
    <submittedName>
        <fullName evidence="2">Prophage LambdaSa2, DNA replication protein DnaC</fullName>
    </submittedName>
</protein>
<dbReference type="RefSeq" id="WP_044980647.1">
    <property type="nucleotide sequence ID" value="NZ_CDUW01000024.1"/>
</dbReference>
<evidence type="ECO:0000259" key="1">
    <source>
        <dbReference type="Pfam" id="PF01695"/>
    </source>
</evidence>
<dbReference type="PANTHER" id="PTHR30050:SF4">
    <property type="entry name" value="ATP-BINDING PROTEIN RV3427C IN INSERTION SEQUENCE-RELATED"/>
    <property type="match status" value="1"/>
</dbReference>
<proteinExistence type="predicted"/>
<dbReference type="GO" id="GO:0006260">
    <property type="term" value="P:DNA replication"/>
    <property type="evidence" value="ECO:0007669"/>
    <property type="project" value="TreeGrafter"/>
</dbReference>
<dbReference type="Proteomes" id="UP000075081">
    <property type="component" value="Unassembled WGS sequence"/>
</dbReference>
<accession>A0A822VZD1</accession>